<gene>
    <name evidence="1" type="ORF">C496_16587</name>
</gene>
<accession>L9VPS0</accession>
<proteinExistence type="predicted"/>
<dbReference type="AlphaFoldDB" id="L9VPS0"/>
<comment type="caution">
    <text evidence="1">The sequence shown here is derived from an EMBL/GenBank/DDBJ whole genome shotgun (WGS) entry which is preliminary data.</text>
</comment>
<name>L9VPS0_9EURY</name>
<organism evidence="1 2">
    <name type="scientific">Natronorubrum tibetense GA33</name>
    <dbReference type="NCBI Taxonomy" id="1114856"/>
    <lineage>
        <taxon>Archaea</taxon>
        <taxon>Methanobacteriati</taxon>
        <taxon>Methanobacteriota</taxon>
        <taxon>Stenosarchaea group</taxon>
        <taxon>Halobacteria</taxon>
        <taxon>Halobacteriales</taxon>
        <taxon>Natrialbaceae</taxon>
        <taxon>Natronorubrum</taxon>
    </lineage>
</organism>
<sequence>MLVGDCWPLLFDPVIQHLTDVFRERNESLSRLTALQWCPSLWAMDYFECLVRRIVVGTIQGVDCTNPQHCMPH</sequence>
<reference evidence="1 2" key="1">
    <citation type="journal article" date="2014" name="PLoS Genet.">
        <title>Phylogenetically driven sequencing of extremely halophilic archaea reveals strategies for static and dynamic osmo-response.</title>
        <authorList>
            <person name="Becker E.A."/>
            <person name="Seitzer P.M."/>
            <person name="Tritt A."/>
            <person name="Larsen D."/>
            <person name="Krusor M."/>
            <person name="Yao A.I."/>
            <person name="Wu D."/>
            <person name="Madern D."/>
            <person name="Eisen J.A."/>
            <person name="Darling A.E."/>
            <person name="Facciotti M.T."/>
        </authorList>
    </citation>
    <scope>NUCLEOTIDE SEQUENCE [LARGE SCALE GENOMIC DNA]</scope>
    <source>
        <strain evidence="1 2">GA33</strain>
    </source>
</reference>
<dbReference type="EMBL" id="AOHW01000040">
    <property type="protein sequence ID" value="ELY39026.1"/>
    <property type="molecule type" value="Genomic_DNA"/>
</dbReference>
<dbReference type="Proteomes" id="UP000011599">
    <property type="component" value="Unassembled WGS sequence"/>
</dbReference>
<evidence type="ECO:0000313" key="1">
    <source>
        <dbReference type="EMBL" id="ELY39026.1"/>
    </source>
</evidence>
<protein>
    <submittedName>
        <fullName evidence="1">Uncharacterized protein</fullName>
    </submittedName>
</protein>
<keyword evidence="2" id="KW-1185">Reference proteome</keyword>
<evidence type="ECO:0000313" key="2">
    <source>
        <dbReference type="Proteomes" id="UP000011599"/>
    </source>
</evidence>